<dbReference type="PANTHER" id="PTHR31524">
    <property type="match status" value="1"/>
</dbReference>
<evidence type="ECO:0000313" key="1">
    <source>
        <dbReference type="EMBL" id="CAD2208072.1"/>
    </source>
</evidence>
<accession>A0A6V7Y951</accession>
<name>A0A6V7Y951_MELEN</name>
<dbReference type="AlphaFoldDB" id="A0A6V7Y951"/>
<protein>
    <submittedName>
        <fullName evidence="1">Uncharacterized protein</fullName>
    </submittedName>
</protein>
<dbReference type="EMBL" id="CAJEWN010003594">
    <property type="protein sequence ID" value="CAD2208072.1"/>
    <property type="molecule type" value="Genomic_DNA"/>
</dbReference>
<dbReference type="Proteomes" id="UP000580250">
    <property type="component" value="Unassembled WGS sequence"/>
</dbReference>
<dbReference type="PANTHER" id="PTHR31524:SF2">
    <property type="entry name" value="PROTEIN CBG10426"/>
    <property type="match status" value="1"/>
</dbReference>
<comment type="caution">
    <text evidence="1">The sequence shown here is derived from an EMBL/GenBank/DDBJ whole genome shotgun (WGS) entry which is preliminary data.</text>
</comment>
<dbReference type="OrthoDB" id="6249511at2759"/>
<proteinExistence type="predicted"/>
<sequence>MWFIGSFWWTEVKSENCLLFSVQINSHWGEEGIGTSFGESNNCSYSKGLCVLSDNTVLKWEPTKDRMCRYIKIGTWEGKFLDNTWLSDDAQLALHFAKPTPKFWDCSNILEISEQGLATVTRRRSKRSHSNPKLSLVTSPEMAAKLTYLDKEMADTLTFTFTHSLKTFCQNLDLVKKWALAAYLSNPTGLARMIFENDYVTAKREGSSLLRVWPC</sequence>
<reference evidence="1 2" key="1">
    <citation type="submission" date="2020-08" db="EMBL/GenBank/DDBJ databases">
        <authorList>
            <person name="Koutsovoulos G."/>
            <person name="Danchin GJ E."/>
        </authorList>
    </citation>
    <scope>NUCLEOTIDE SEQUENCE [LARGE SCALE GENOMIC DNA]</scope>
</reference>
<gene>
    <name evidence="1" type="ORF">MENT_LOCUS62075</name>
</gene>
<evidence type="ECO:0000313" key="2">
    <source>
        <dbReference type="Proteomes" id="UP000580250"/>
    </source>
</evidence>
<organism evidence="1 2">
    <name type="scientific">Meloidogyne enterolobii</name>
    <name type="common">Root-knot nematode worm</name>
    <name type="synonym">Meloidogyne mayaguensis</name>
    <dbReference type="NCBI Taxonomy" id="390850"/>
    <lineage>
        <taxon>Eukaryota</taxon>
        <taxon>Metazoa</taxon>
        <taxon>Ecdysozoa</taxon>
        <taxon>Nematoda</taxon>
        <taxon>Chromadorea</taxon>
        <taxon>Rhabditida</taxon>
        <taxon>Tylenchina</taxon>
        <taxon>Tylenchomorpha</taxon>
        <taxon>Tylenchoidea</taxon>
        <taxon>Meloidogynidae</taxon>
        <taxon>Meloidogyninae</taxon>
        <taxon>Meloidogyne</taxon>
    </lineage>
</organism>